<dbReference type="InterPro" id="IPR004360">
    <property type="entry name" value="Glyas_Fos-R_dOase_dom"/>
</dbReference>
<dbReference type="Gene3D" id="3.10.180.10">
    <property type="entry name" value="2,3-Dihydroxybiphenyl 1,2-Dioxygenase, domain 1"/>
    <property type="match status" value="1"/>
</dbReference>
<dbReference type="SUPFAM" id="SSF54593">
    <property type="entry name" value="Glyoxalase/Bleomycin resistance protein/Dihydroxybiphenyl dioxygenase"/>
    <property type="match status" value="1"/>
</dbReference>
<keyword evidence="4" id="KW-1185">Reference proteome</keyword>
<protein>
    <recommendedName>
        <fullName evidence="2">VOC domain-containing protein</fullName>
    </recommendedName>
</protein>
<reference evidence="3 4" key="1">
    <citation type="journal article" date="2025" name="Microbiol. Resour. Announc.">
        <title>Draft genome sequences for Neonectria magnoliae and Neonectria punicea, canker pathogens of Liriodendron tulipifera and Acer saccharum in West Virginia.</title>
        <authorList>
            <person name="Petronek H.M."/>
            <person name="Kasson M.T."/>
            <person name="Metheny A.M."/>
            <person name="Stauder C.M."/>
            <person name="Lovett B."/>
            <person name="Lynch S.C."/>
            <person name="Garnas J.R."/>
            <person name="Kasson L.R."/>
            <person name="Stajich J.E."/>
        </authorList>
    </citation>
    <scope>NUCLEOTIDE SEQUENCE [LARGE SCALE GENOMIC DNA]</scope>
    <source>
        <strain evidence="3 4">NRRL 64653</strain>
    </source>
</reference>
<dbReference type="Proteomes" id="UP001498476">
    <property type="component" value="Unassembled WGS sequence"/>
</dbReference>
<evidence type="ECO:0000256" key="1">
    <source>
        <dbReference type="SAM" id="MobiDB-lite"/>
    </source>
</evidence>
<sequence>MSDIKAARSGQVLRPTSFAHVFLRTNKFPDMVAWYKTVLGAEARFESERISFLCFDEEHHRVAICALPGTGNKVKTSAGLEHMAFGFDTLDDLALAYQQRKDVGIMPSWCFNHGITTSIYYTDPDGNQIETQVDTFEDNDEATAYMLSAEFKANPVGTEFDPEDLVRRLKSGEDHASIKKRKGPPAKAPVV</sequence>
<accession>A0ABR1H3G4</accession>
<dbReference type="PROSITE" id="PS51819">
    <property type="entry name" value="VOC"/>
    <property type="match status" value="1"/>
</dbReference>
<evidence type="ECO:0000313" key="4">
    <source>
        <dbReference type="Proteomes" id="UP001498476"/>
    </source>
</evidence>
<dbReference type="InterPro" id="IPR037523">
    <property type="entry name" value="VOC_core"/>
</dbReference>
<name>A0ABR1H3G4_9HYPO</name>
<dbReference type="EMBL" id="JAZAVJ010000079">
    <property type="protein sequence ID" value="KAK7415660.1"/>
    <property type="molecule type" value="Genomic_DNA"/>
</dbReference>
<proteinExistence type="predicted"/>
<comment type="caution">
    <text evidence="3">The sequence shown here is derived from an EMBL/GenBank/DDBJ whole genome shotgun (WGS) entry which is preliminary data.</text>
</comment>
<evidence type="ECO:0000259" key="2">
    <source>
        <dbReference type="PROSITE" id="PS51819"/>
    </source>
</evidence>
<feature type="domain" description="VOC" evidence="2">
    <location>
        <begin position="17"/>
        <end position="134"/>
    </location>
</feature>
<feature type="region of interest" description="Disordered" evidence="1">
    <location>
        <begin position="169"/>
        <end position="191"/>
    </location>
</feature>
<organism evidence="3 4">
    <name type="scientific">Neonectria punicea</name>
    <dbReference type="NCBI Taxonomy" id="979145"/>
    <lineage>
        <taxon>Eukaryota</taxon>
        <taxon>Fungi</taxon>
        <taxon>Dikarya</taxon>
        <taxon>Ascomycota</taxon>
        <taxon>Pezizomycotina</taxon>
        <taxon>Sordariomycetes</taxon>
        <taxon>Hypocreomycetidae</taxon>
        <taxon>Hypocreales</taxon>
        <taxon>Nectriaceae</taxon>
        <taxon>Neonectria</taxon>
    </lineage>
</organism>
<dbReference type="InterPro" id="IPR029068">
    <property type="entry name" value="Glyas_Bleomycin-R_OHBP_Dase"/>
</dbReference>
<evidence type="ECO:0000313" key="3">
    <source>
        <dbReference type="EMBL" id="KAK7415660.1"/>
    </source>
</evidence>
<gene>
    <name evidence="3" type="ORF">QQX98_005692</name>
</gene>
<dbReference type="Pfam" id="PF00903">
    <property type="entry name" value="Glyoxalase"/>
    <property type="match status" value="1"/>
</dbReference>